<evidence type="ECO:0000313" key="2">
    <source>
        <dbReference type="EMBL" id="OME92343.1"/>
    </source>
</evidence>
<dbReference type="PANTHER" id="PTHR43415:SF5">
    <property type="entry name" value="ACETYLTRANSFERASE"/>
    <property type="match status" value="1"/>
</dbReference>
<dbReference type="Gene3D" id="3.40.630.30">
    <property type="match status" value="1"/>
</dbReference>
<comment type="caution">
    <text evidence="2">The sequence shown here is derived from an EMBL/GenBank/DDBJ whole genome shotgun (WGS) entry which is preliminary data.</text>
</comment>
<dbReference type="Proteomes" id="UP000187074">
    <property type="component" value="Unassembled WGS sequence"/>
</dbReference>
<feature type="domain" description="N-acetyltransferase" evidence="1">
    <location>
        <begin position="15"/>
        <end position="181"/>
    </location>
</feature>
<dbReference type="PROSITE" id="PS51186">
    <property type="entry name" value="GNAT"/>
    <property type="match status" value="1"/>
</dbReference>
<protein>
    <recommendedName>
        <fullName evidence="1">N-acetyltransferase domain-containing protein</fullName>
    </recommendedName>
</protein>
<dbReference type="AlphaFoldDB" id="A0A1R1B1C6"/>
<dbReference type="PANTHER" id="PTHR43415">
    <property type="entry name" value="SPERMIDINE N(1)-ACETYLTRANSFERASE"/>
    <property type="match status" value="1"/>
</dbReference>
<accession>A0A1R1B1C6</accession>
<proteinExistence type="predicted"/>
<sequence>MTIIESSYFWQGTIIRLRATQRSDWEQWKLESTDSDAIRLMEWGIELPKNDIDVAEVSDKYDNFKDNYRKMFAIETLSNNQLVGLINLNSLDHKNGVFSFGLGVNRGYRNNGYASEATRIIMRYGFYELRMQKCNSSCVEINEASLKFHKNLGFIEEGRRRRIIYMSGKFYDNILLGITREEFDEIESKHSKIKHQ</sequence>
<dbReference type="STRING" id="1401.BK123_17265"/>
<organism evidence="2 3">
    <name type="scientific">Paenibacillus lautus</name>
    <name type="common">Bacillus lautus</name>
    <dbReference type="NCBI Taxonomy" id="1401"/>
    <lineage>
        <taxon>Bacteria</taxon>
        <taxon>Bacillati</taxon>
        <taxon>Bacillota</taxon>
        <taxon>Bacilli</taxon>
        <taxon>Bacillales</taxon>
        <taxon>Paenibacillaceae</taxon>
        <taxon>Paenibacillus</taxon>
    </lineage>
</organism>
<gene>
    <name evidence="2" type="ORF">BK123_17265</name>
</gene>
<dbReference type="RefSeq" id="WP_076323595.1">
    <property type="nucleotide sequence ID" value="NZ_MRTF01000005.1"/>
</dbReference>
<reference evidence="2 3" key="1">
    <citation type="submission" date="2016-11" db="EMBL/GenBank/DDBJ databases">
        <title>Paenibacillus species isolates.</title>
        <authorList>
            <person name="Beno S.M."/>
        </authorList>
    </citation>
    <scope>NUCLEOTIDE SEQUENCE [LARGE SCALE GENOMIC DNA]</scope>
    <source>
        <strain evidence="2 3">FSL F4-0100</strain>
    </source>
</reference>
<dbReference type="InterPro" id="IPR000182">
    <property type="entry name" value="GNAT_dom"/>
</dbReference>
<dbReference type="InterPro" id="IPR016181">
    <property type="entry name" value="Acyl_CoA_acyltransferase"/>
</dbReference>
<dbReference type="Pfam" id="PF13302">
    <property type="entry name" value="Acetyltransf_3"/>
    <property type="match status" value="1"/>
</dbReference>
<evidence type="ECO:0000313" key="3">
    <source>
        <dbReference type="Proteomes" id="UP000187074"/>
    </source>
</evidence>
<dbReference type="SUPFAM" id="SSF55729">
    <property type="entry name" value="Acyl-CoA N-acyltransferases (Nat)"/>
    <property type="match status" value="1"/>
</dbReference>
<dbReference type="EMBL" id="MRTF01000005">
    <property type="protein sequence ID" value="OME92343.1"/>
    <property type="molecule type" value="Genomic_DNA"/>
</dbReference>
<evidence type="ECO:0000259" key="1">
    <source>
        <dbReference type="PROSITE" id="PS51186"/>
    </source>
</evidence>
<name>A0A1R1B1C6_PAELA</name>
<dbReference type="GO" id="GO:0016747">
    <property type="term" value="F:acyltransferase activity, transferring groups other than amino-acyl groups"/>
    <property type="evidence" value="ECO:0007669"/>
    <property type="project" value="InterPro"/>
</dbReference>